<dbReference type="WBParaSite" id="HNAJ_0000043501-mRNA-1">
    <property type="protein sequence ID" value="HNAJ_0000043501-mRNA-1"/>
    <property type="gene ID" value="HNAJ_0000043501"/>
</dbReference>
<dbReference type="AlphaFoldDB" id="A0A0R3T0S0"/>
<gene>
    <name evidence="1" type="ORF">HNAJ_LOCUS436</name>
</gene>
<evidence type="ECO:0000313" key="2">
    <source>
        <dbReference type="Proteomes" id="UP000278807"/>
    </source>
</evidence>
<dbReference type="Proteomes" id="UP000278807">
    <property type="component" value="Unassembled WGS sequence"/>
</dbReference>
<keyword evidence="2" id="KW-1185">Reference proteome</keyword>
<evidence type="ECO:0000313" key="3">
    <source>
        <dbReference type="WBParaSite" id="HNAJ_0000043501-mRNA-1"/>
    </source>
</evidence>
<reference evidence="1 2" key="2">
    <citation type="submission" date="2018-11" db="EMBL/GenBank/DDBJ databases">
        <authorList>
            <consortium name="Pathogen Informatics"/>
        </authorList>
    </citation>
    <scope>NUCLEOTIDE SEQUENCE [LARGE SCALE GENOMIC DNA]</scope>
</reference>
<evidence type="ECO:0000313" key="1">
    <source>
        <dbReference type="EMBL" id="VDN96295.1"/>
    </source>
</evidence>
<reference evidence="3" key="1">
    <citation type="submission" date="2017-02" db="UniProtKB">
        <authorList>
            <consortium name="WormBaseParasite"/>
        </authorList>
    </citation>
    <scope>IDENTIFICATION</scope>
</reference>
<proteinExistence type="predicted"/>
<protein>
    <submittedName>
        <fullName evidence="3">Cyclin_C domain-containing protein</fullName>
    </submittedName>
</protein>
<sequence length="84" mass="9740">MRIRKGKCRKFAWSVRDPRLNVLQNEVLWAFYSDYVMGCHILSSYSKAELLALALFFTEQFPIEDAYIGLVASRLDISSLGEQY</sequence>
<dbReference type="OrthoDB" id="2139606at2759"/>
<organism evidence="3">
    <name type="scientific">Rodentolepis nana</name>
    <name type="common">Dwarf tapeworm</name>
    <name type="synonym">Hymenolepis nana</name>
    <dbReference type="NCBI Taxonomy" id="102285"/>
    <lineage>
        <taxon>Eukaryota</taxon>
        <taxon>Metazoa</taxon>
        <taxon>Spiralia</taxon>
        <taxon>Lophotrochozoa</taxon>
        <taxon>Platyhelminthes</taxon>
        <taxon>Cestoda</taxon>
        <taxon>Eucestoda</taxon>
        <taxon>Cyclophyllidea</taxon>
        <taxon>Hymenolepididae</taxon>
        <taxon>Rodentolepis</taxon>
    </lineage>
</organism>
<name>A0A0R3T0S0_RODNA</name>
<accession>A0A0R3T0S0</accession>
<dbReference type="EMBL" id="UZAE01000113">
    <property type="protein sequence ID" value="VDN96295.1"/>
    <property type="molecule type" value="Genomic_DNA"/>
</dbReference>